<dbReference type="InterPro" id="IPR016161">
    <property type="entry name" value="Ald_DH/histidinol_DH"/>
</dbReference>
<dbReference type="PANTHER" id="PTHR42986:SF1">
    <property type="entry name" value="BENZALDEHYDE DEHYDROGENASE YFMT"/>
    <property type="match status" value="1"/>
</dbReference>
<reference evidence="4 5" key="1">
    <citation type="submission" date="2023-08" db="EMBL/GenBank/DDBJ databases">
        <authorList>
            <person name="Palmer J.M."/>
        </authorList>
    </citation>
    <scope>NUCLEOTIDE SEQUENCE [LARGE SCALE GENOMIC DNA]</scope>
    <source>
        <strain evidence="4 5">TWF481</strain>
    </source>
</reference>
<dbReference type="Proteomes" id="UP001370758">
    <property type="component" value="Unassembled WGS sequence"/>
</dbReference>
<keyword evidence="5" id="KW-1185">Reference proteome</keyword>
<sequence>MSFEKDASFCVPLWINGTKFCPEGSPVYEVTTPPSQSTAWKACAATPSSINEAVLSASEAFTTWSKTPPADRIALFSKAADILESKADEVQYYFEKEIAGAEAWSSFNQAFCVGALRSIGDVLEGALKTEIVEGKDGMKGMISKVPYGVVGAIAPWNAPLILGLRAVLTPIAAGNTVIMLAAPLAPMTHHFIGLLLHAAGLPTGVLNILPAPPAPENAARVVETLVKHPAVRFLNFTGSTTVGRKINEVAGRYGKPVTMELGGKCVALALKDADLDKLAQELVVGAYLNSGQICMSTELALIPTILIPPLVQKLTSTIPKIFPHETLPLITHPSKQKILNLLTDAVQKGAIIHAPTNSDEQDPHALLQKITKDTSSSSSLPPLFLTKVTKEMEIYHTETFGPVFCIVEYEDDNIDEAVRMTNELEVGLSVSIFSADENKALKIAGEIESGAVHINHMTVYDNPAFPHGGVKASGYGRFGGKWGIEEFTYIKTVTVPL</sequence>
<dbReference type="InterPro" id="IPR016163">
    <property type="entry name" value="Ald_DH_C"/>
</dbReference>
<dbReference type="Pfam" id="PF00171">
    <property type="entry name" value="Aldedh"/>
    <property type="match status" value="1"/>
</dbReference>
<proteinExistence type="inferred from homology"/>
<evidence type="ECO:0000259" key="3">
    <source>
        <dbReference type="Pfam" id="PF00171"/>
    </source>
</evidence>
<feature type="domain" description="Aldehyde dehydrogenase" evidence="3">
    <location>
        <begin position="26"/>
        <end position="493"/>
    </location>
</feature>
<evidence type="ECO:0000256" key="1">
    <source>
        <dbReference type="ARBA" id="ARBA00009986"/>
    </source>
</evidence>
<dbReference type="Gene3D" id="3.40.309.10">
    <property type="entry name" value="Aldehyde Dehydrogenase, Chain A, domain 2"/>
    <property type="match status" value="1"/>
</dbReference>
<dbReference type="InterPro" id="IPR015590">
    <property type="entry name" value="Aldehyde_DH_dom"/>
</dbReference>
<dbReference type="InterPro" id="IPR016162">
    <property type="entry name" value="Ald_DH_N"/>
</dbReference>
<evidence type="ECO:0000313" key="4">
    <source>
        <dbReference type="EMBL" id="KAK6512046.1"/>
    </source>
</evidence>
<organism evidence="4 5">
    <name type="scientific">Arthrobotrys musiformis</name>
    <dbReference type="NCBI Taxonomy" id="47236"/>
    <lineage>
        <taxon>Eukaryota</taxon>
        <taxon>Fungi</taxon>
        <taxon>Dikarya</taxon>
        <taxon>Ascomycota</taxon>
        <taxon>Pezizomycotina</taxon>
        <taxon>Orbiliomycetes</taxon>
        <taxon>Orbiliales</taxon>
        <taxon>Orbiliaceae</taxon>
        <taxon>Arthrobotrys</taxon>
    </lineage>
</organism>
<dbReference type="GO" id="GO:0016620">
    <property type="term" value="F:oxidoreductase activity, acting on the aldehyde or oxo group of donors, NAD or NADP as acceptor"/>
    <property type="evidence" value="ECO:0007669"/>
    <property type="project" value="InterPro"/>
</dbReference>
<dbReference type="EMBL" id="JAVHJL010000001">
    <property type="protein sequence ID" value="KAK6512046.1"/>
    <property type="molecule type" value="Genomic_DNA"/>
</dbReference>
<protein>
    <recommendedName>
        <fullName evidence="3">Aldehyde dehydrogenase domain-containing protein</fullName>
    </recommendedName>
</protein>
<evidence type="ECO:0000313" key="5">
    <source>
        <dbReference type="Proteomes" id="UP001370758"/>
    </source>
</evidence>
<dbReference type="AlphaFoldDB" id="A0AAV9WP73"/>
<accession>A0AAV9WP73</accession>
<comment type="similarity">
    <text evidence="1">Belongs to the aldehyde dehydrogenase family.</text>
</comment>
<dbReference type="PANTHER" id="PTHR42986">
    <property type="entry name" value="BENZALDEHYDE DEHYDROGENASE YFMT"/>
    <property type="match status" value="1"/>
</dbReference>
<evidence type="ECO:0000256" key="2">
    <source>
        <dbReference type="ARBA" id="ARBA00023027"/>
    </source>
</evidence>
<dbReference type="Gene3D" id="3.40.605.10">
    <property type="entry name" value="Aldehyde Dehydrogenase, Chain A, domain 1"/>
    <property type="match status" value="1"/>
</dbReference>
<keyword evidence="2" id="KW-0520">NAD</keyword>
<gene>
    <name evidence="4" type="ORF">TWF481_000944</name>
</gene>
<dbReference type="SUPFAM" id="SSF53720">
    <property type="entry name" value="ALDH-like"/>
    <property type="match status" value="1"/>
</dbReference>
<name>A0AAV9WP73_9PEZI</name>
<comment type="caution">
    <text evidence="4">The sequence shown here is derived from an EMBL/GenBank/DDBJ whole genome shotgun (WGS) entry which is preliminary data.</text>
</comment>